<accession>A0A0F9FBD3</accession>
<dbReference type="EMBL" id="LAZR01033334">
    <property type="protein sequence ID" value="KKL48397.1"/>
    <property type="molecule type" value="Genomic_DNA"/>
</dbReference>
<dbReference type="AlphaFoldDB" id="A0A0F9FBD3"/>
<proteinExistence type="predicted"/>
<reference evidence="1" key="1">
    <citation type="journal article" date="2015" name="Nature">
        <title>Complex archaea that bridge the gap between prokaryotes and eukaryotes.</title>
        <authorList>
            <person name="Spang A."/>
            <person name="Saw J.H."/>
            <person name="Jorgensen S.L."/>
            <person name="Zaremba-Niedzwiedzka K."/>
            <person name="Martijn J."/>
            <person name="Lind A.E."/>
            <person name="van Eijk R."/>
            <person name="Schleper C."/>
            <person name="Guy L."/>
            <person name="Ettema T.J."/>
        </authorList>
    </citation>
    <scope>NUCLEOTIDE SEQUENCE</scope>
</reference>
<organism evidence="1">
    <name type="scientific">marine sediment metagenome</name>
    <dbReference type="NCBI Taxonomy" id="412755"/>
    <lineage>
        <taxon>unclassified sequences</taxon>
        <taxon>metagenomes</taxon>
        <taxon>ecological metagenomes</taxon>
    </lineage>
</organism>
<feature type="non-terminal residue" evidence="1">
    <location>
        <position position="51"/>
    </location>
</feature>
<comment type="caution">
    <text evidence="1">The sequence shown here is derived from an EMBL/GenBank/DDBJ whole genome shotgun (WGS) entry which is preliminary data.</text>
</comment>
<name>A0A0F9FBD3_9ZZZZ</name>
<gene>
    <name evidence="1" type="ORF">LCGC14_2325980</name>
</gene>
<sequence>MLIKQPPMITETSHNTCGYHKRYPGKNYAGCTCSGSFSLRVKPIEDWTEYE</sequence>
<evidence type="ECO:0000313" key="1">
    <source>
        <dbReference type="EMBL" id="KKL48397.1"/>
    </source>
</evidence>
<protein>
    <submittedName>
        <fullName evidence="1">Uncharacterized protein</fullName>
    </submittedName>
</protein>